<feature type="domain" description="PiggyBac transposable element-derived protein" evidence="2">
    <location>
        <begin position="105"/>
        <end position="466"/>
    </location>
</feature>
<proteinExistence type="predicted"/>
<evidence type="ECO:0000256" key="1">
    <source>
        <dbReference type="SAM" id="MobiDB-lite"/>
    </source>
</evidence>
<feature type="compositionally biased region" description="Pro residues" evidence="1">
    <location>
        <begin position="588"/>
        <end position="614"/>
    </location>
</feature>
<accession>A0A8C5A194</accession>
<dbReference type="AlphaFoldDB" id="A0A8C5A194"/>
<evidence type="ECO:0000313" key="3">
    <source>
        <dbReference type="Ensembl" id="ENSGMOP00000024665.1"/>
    </source>
</evidence>
<dbReference type="PANTHER" id="PTHR46599">
    <property type="entry name" value="PIGGYBAC TRANSPOSABLE ELEMENT-DERIVED PROTEIN 4"/>
    <property type="match status" value="1"/>
</dbReference>
<dbReference type="OMA" id="ANEEWIH"/>
<evidence type="ECO:0000313" key="4">
    <source>
        <dbReference type="Proteomes" id="UP000694546"/>
    </source>
</evidence>
<name>A0A8C5A194_GADMO</name>
<dbReference type="Ensembl" id="ENSGMOT00000075581.1">
    <property type="protein sequence ID" value="ENSGMOP00000024665.1"/>
    <property type="gene ID" value="ENSGMOG00000031931.1"/>
</dbReference>
<dbReference type="Pfam" id="PF13843">
    <property type="entry name" value="DDE_Tnp_1_7"/>
    <property type="match status" value="1"/>
</dbReference>
<protein>
    <recommendedName>
        <fullName evidence="2">PiggyBac transposable element-derived protein domain-containing protein</fullName>
    </recommendedName>
</protein>
<dbReference type="GeneTree" id="ENSGT00940000171633"/>
<dbReference type="InterPro" id="IPR029526">
    <property type="entry name" value="PGBD"/>
</dbReference>
<organism evidence="3 4">
    <name type="scientific">Gadus morhua</name>
    <name type="common">Atlantic cod</name>
    <dbReference type="NCBI Taxonomy" id="8049"/>
    <lineage>
        <taxon>Eukaryota</taxon>
        <taxon>Metazoa</taxon>
        <taxon>Chordata</taxon>
        <taxon>Craniata</taxon>
        <taxon>Vertebrata</taxon>
        <taxon>Euteleostomi</taxon>
        <taxon>Actinopterygii</taxon>
        <taxon>Neopterygii</taxon>
        <taxon>Teleostei</taxon>
        <taxon>Neoteleostei</taxon>
        <taxon>Acanthomorphata</taxon>
        <taxon>Zeiogadaria</taxon>
        <taxon>Gadariae</taxon>
        <taxon>Gadiformes</taxon>
        <taxon>Gadoidei</taxon>
        <taxon>Gadidae</taxon>
        <taxon>Gadus</taxon>
    </lineage>
</organism>
<feature type="region of interest" description="Disordered" evidence="1">
    <location>
        <begin position="571"/>
        <end position="614"/>
    </location>
</feature>
<keyword evidence="4" id="KW-1185">Reference proteome</keyword>
<evidence type="ECO:0000259" key="2">
    <source>
        <dbReference type="Pfam" id="PF13843"/>
    </source>
</evidence>
<dbReference type="PANTHER" id="PTHR46599:SF3">
    <property type="entry name" value="PIGGYBAC TRANSPOSABLE ELEMENT-DERIVED PROTEIN 4"/>
    <property type="match status" value="1"/>
</dbReference>
<reference evidence="3" key="1">
    <citation type="submission" date="2025-08" db="UniProtKB">
        <authorList>
            <consortium name="Ensembl"/>
        </authorList>
    </citation>
    <scope>IDENTIFICATION</scope>
</reference>
<dbReference type="Proteomes" id="UP000694546">
    <property type="component" value="Chromosome 19"/>
</dbReference>
<sequence length="614" mass="69665">RTMSRTVGLRLLVTLRNESASIAMSRVTSSPPLDFEGFESEREEDIGDPLDTAQEWDTFVDTEGEEEEEFHRFQVDWTTGNYQPRTTKAFKRTPGIKQPIAVDASPLEVFSLIVTDELWDLLVTETNLYAEQLRTQIPTTSKWTPVSKTEMKTFLGLCLTFGILKLPARRDYWRQTKWLFQTHVPKAMSRDRFDMIWRYLHLQDNVDPAMDKSDKLWKIRRFMDLLLAQFQALYEVNGYASVDESMVKYKGRLSFRQYLPMKPVKWGIKVWVMAESSTGYVNNFQVYTGAIVGKTETGLAHRIVSDLAQPYFGSNLCVYMDNFYTSVKLLLDLQGRGVQACGTVRAGRKDLPKNKELTKAAGLTKHAFNVAQRDDLTFCVWQDTKTVMVLSNFHDPTEHGSVRRRVGGQRQTDVRAPACLADYQKHMKGVDLLDQMVGYYQIHHRSTKWWRRLFFYLIGVVAYNAFVAARSVGGPAWKYRRTGYKDWLEDLAQELIVPVTARSAPSLRPTTPTGASAGHDLAQINSKRKTCKECSLKHSGTDVRPGSTLMGCKQCNIPLHRECFMHHVNREASSTPGRSPFLSSPSFSAPPSPSLSAPPSPFLFPPPSPSSPPS</sequence>
<reference evidence="3" key="2">
    <citation type="submission" date="2025-09" db="UniProtKB">
        <authorList>
            <consortium name="Ensembl"/>
        </authorList>
    </citation>
    <scope>IDENTIFICATION</scope>
</reference>
<feature type="region of interest" description="Disordered" evidence="1">
    <location>
        <begin position="503"/>
        <end position="522"/>
    </location>
</feature>